<dbReference type="EMBL" id="RHFK02000006">
    <property type="protein sequence ID" value="TWW75095.1"/>
    <property type="molecule type" value="Genomic_DNA"/>
</dbReference>
<dbReference type="AlphaFoldDB" id="A0A5C6P6Q0"/>
<protein>
    <submittedName>
        <fullName evidence="1">E3 ubiquitin-protein ligase</fullName>
    </submittedName>
</protein>
<accession>A0A5C6P6Q0</accession>
<keyword evidence="2" id="KW-1185">Reference proteome</keyword>
<evidence type="ECO:0000313" key="2">
    <source>
        <dbReference type="Proteomes" id="UP000324091"/>
    </source>
</evidence>
<name>A0A5C6P6Q0_9TELE</name>
<sequence>MECISSETARRTVRTVVTLYELHAQVIAQLAVGGVFGRTRKVVTPDPKRISITKTPQTQRFRPLHSAACGGECKDLKPSRVKSPSNVQANDSLYGMKVRNLCYMVTRREKMKHTLCDLQEKIFHLQIQLLEEDIAGDDGITVRVIRLLANGQQEA</sequence>
<comment type="caution">
    <text evidence="1">The sequence shown here is derived from an EMBL/GenBank/DDBJ whole genome shotgun (WGS) entry which is preliminary data.</text>
</comment>
<proteinExistence type="predicted"/>
<gene>
    <name evidence="1" type="ORF">D4764_14G0010980</name>
</gene>
<organism evidence="1 2">
    <name type="scientific">Takifugu flavidus</name>
    <name type="common">sansaifugu</name>
    <dbReference type="NCBI Taxonomy" id="433684"/>
    <lineage>
        <taxon>Eukaryota</taxon>
        <taxon>Metazoa</taxon>
        <taxon>Chordata</taxon>
        <taxon>Craniata</taxon>
        <taxon>Vertebrata</taxon>
        <taxon>Euteleostomi</taxon>
        <taxon>Actinopterygii</taxon>
        <taxon>Neopterygii</taxon>
        <taxon>Teleostei</taxon>
        <taxon>Neoteleostei</taxon>
        <taxon>Acanthomorphata</taxon>
        <taxon>Eupercaria</taxon>
        <taxon>Tetraodontiformes</taxon>
        <taxon>Tetradontoidea</taxon>
        <taxon>Tetraodontidae</taxon>
        <taxon>Takifugu</taxon>
    </lineage>
</organism>
<dbReference type="Proteomes" id="UP000324091">
    <property type="component" value="Chromosome 14"/>
</dbReference>
<evidence type="ECO:0000313" key="1">
    <source>
        <dbReference type="EMBL" id="TWW75095.1"/>
    </source>
</evidence>
<reference evidence="1 2" key="1">
    <citation type="submission" date="2019-04" db="EMBL/GenBank/DDBJ databases">
        <title>Chromosome genome assembly for Takifugu flavidus.</title>
        <authorList>
            <person name="Xiao S."/>
        </authorList>
    </citation>
    <scope>NUCLEOTIDE SEQUENCE [LARGE SCALE GENOMIC DNA]</scope>
    <source>
        <strain evidence="1">HTHZ2018</strain>
        <tissue evidence="1">Muscle</tissue>
    </source>
</reference>